<dbReference type="GO" id="GO:0003700">
    <property type="term" value="F:DNA-binding transcription factor activity"/>
    <property type="evidence" value="ECO:0007669"/>
    <property type="project" value="InterPro"/>
</dbReference>
<dbReference type="PANTHER" id="PTHR44846">
    <property type="entry name" value="MANNOSYL-D-GLYCERATE TRANSPORT/METABOLISM SYSTEM REPRESSOR MNGR-RELATED"/>
    <property type="match status" value="1"/>
</dbReference>
<dbReference type="RefSeq" id="WP_153437229.1">
    <property type="nucleotide sequence ID" value="NZ_CP121660.1"/>
</dbReference>
<dbReference type="InterPro" id="IPR000524">
    <property type="entry name" value="Tscrpt_reg_HTH_GntR"/>
</dbReference>
<dbReference type="PANTHER" id="PTHR44846:SF1">
    <property type="entry name" value="MANNOSYL-D-GLYCERATE TRANSPORT_METABOLISM SYSTEM REPRESSOR MNGR-RELATED"/>
    <property type="match status" value="1"/>
</dbReference>
<feature type="domain" description="HTH gntR-type" evidence="4">
    <location>
        <begin position="21"/>
        <end position="93"/>
    </location>
</feature>
<dbReference type="OrthoDB" id="7173258at2"/>
<dbReference type="SUPFAM" id="SSF64288">
    <property type="entry name" value="Chorismate lyase-like"/>
    <property type="match status" value="1"/>
</dbReference>
<evidence type="ECO:0000259" key="4">
    <source>
        <dbReference type="PROSITE" id="PS50949"/>
    </source>
</evidence>
<dbReference type="InterPro" id="IPR036390">
    <property type="entry name" value="WH_DNA-bd_sf"/>
</dbReference>
<dbReference type="Pfam" id="PF00392">
    <property type="entry name" value="GntR"/>
    <property type="match status" value="1"/>
</dbReference>
<dbReference type="InterPro" id="IPR028978">
    <property type="entry name" value="Chorismate_lyase_/UTRA_dom_sf"/>
</dbReference>
<dbReference type="InterPro" id="IPR050679">
    <property type="entry name" value="Bact_HTH_transcr_reg"/>
</dbReference>
<dbReference type="GO" id="GO:0045892">
    <property type="term" value="P:negative regulation of DNA-templated transcription"/>
    <property type="evidence" value="ECO:0007669"/>
    <property type="project" value="TreeGrafter"/>
</dbReference>
<reference evidence="5 6" key="1">
    <citation type="journal article" date="2013" name="Genome Biol.">
        <title>Comparative genomics of the core and accessory genomes of 48 Sinorhizobium strains comprising five genospecies.</title>
        <authorList>
            <person name="Sugawara M."/>
            <person name="Epstein B."/>
            <person name="Badgley B.D."/>
            <person name="Unno T."/>
            <person name="Xu L."/>
            <person name="Reese J."/>
            <person name="Gyaneshwar P."/>
            <person name="Denny R."/>
            <person name="Mudge J."/>
            <person name="Bharti A.K."/>
            <person name="Farmer A.D."/>
            <person name="May G.D."/>
            <person name="Woodward J.E."/>
            <person name="Medigue C."/>
            <person name="Vallenet D."/>
            <person name="Lajus A."/>
            <person name="Rouy Z."/>
            <person name="Martinez-Vaz B."/>
            <person name="Tiffin P."/>
            <person name="Young N.D."/>
            <person name="Sadowsky M.J."/>
        </authorList>
    </citation>
    <scope>NUCLEOTIDE SEQUENCE [LARGE SCALE GENOMIC DNA]</scope>
    <source>
        <strain evidence="5 6">USDA4894</strain>
    </source>
</reference>
<keyword evidence="6" id="KW-1185">Reference proteome</keyword>
<evidence type="ECO:0000256" key="3">
    <source>
        <dbReference type="ARBA" id="ARBA00023163"/>
    </source>
</evidence>
<organism evidence="5 6">
    <name type="scientific">Sinorhizobium terangae</name>
    <dbReference type="NCBI Taxonomy" id="110322"/>
    <lineage>
        <taxon>Bacteria</taxon>
        <taxon>Pseudomonadati</taxon>
        <taxon>Pseudomonadota</taxon>
        <taxon>Alphaproteobacteria</taxon>
        <taxon>Hyphomicrobiales</taxon>
        <taxon>Rhizobiaceae</taxon>
        <taxon>Sinorhizobium/Ensifer group</taxon>
        <taxon>Sinorhizobium</taxon>
    </lineage>
</organism>
<dbReference type="SMART" id="SM00866">
    <property type="entry name" value="UTRA"/>
    <property type="match status" value="1"/>
</dbReference>
<dbReference type="SUPFAM" id="SSF46785">
    <property type="entry name" value="Winged helix' DNA-binding domain"/>
    <property type="match status" value="1"/>
</dbReference>
<comment type="caution">
    <text evidence="5">The sequence shown here is derived from an EMBL/GenBank/DDBJ whole genome shotgun (WGS) entry which is preliminary data.</text>
</comment>
<dbReference type="PRINTS" id="PR00035">
    <property type="entry name" value="HTHGNTR"/>
</dbReference>
<dbReference type="Gene3D" id="3.40.1410.10">
    <property type="entry name" value="Chorismate lyase-like"/>
    <property type="match status" value="1"/>
</dbReference>
<dbReference type="EMBL" id="WITC01000026">
    <property type="protein sequence ID" value="MQX14145.1"/>
    <property type="molecule type" value="Genomic_DNA"/>
</dbReference>
<dbReference type="InterPro" id="IPR011663">
    <property type="entry name" value="UTRA"/>
</dbReference>
<evidence type="ECO:0000313" key="5">
    <source>
        <dbReference type="EMBL" id="MQX14145.1"/>
    </source>
</evidence>
<protein>
    <submittedName>
        <fullName evidence="5">UTRA domain-containing protein</fullName>
    </submittedName>
</protein>
<dbReference type="PROSITE" id="PS50949">
    <property type="entry name" value="HTH_GNTR"/>
    <property type="match status" value="1"/>
</dbReference>
<dbReference type="Pfam" id="PF07702">
    <property type="entry name" value="UTRA"/>
    <property type="match status" value="1"/>
</dbReference>
<keyword evidence="2" id="KW-0238">DNA-binding</keyword>
<dbReference type="Proteomes" id="UP000439983">
    <property type="component" value="Unassembled WGS sequence"/>
</dbReference>
<accession>A0A6N7LB70</accession>
<proteinExistence type="predicted"/>
<evidence type="ECO:0000256" key="2">
    <source>
        <dbReference type="ARBA" id="ARBA00023125"/>
    </source>
</evidence>
<keyword evidence="3" id="KW-0804">Transcription</keyword>
<evidence type="ECO:0000256" key="1">
    <source>
        <dbReference type="ARBA" id="ARBA00023015"/>
    </source>
</evidence>
<dbReference type="SMART" id="SM00345">
    <property type="entry name" value="HTH_GNTR"/>
    <property type="match status" value="1"/>
</dbReference>
<dbReference type="Gene3D" id="1.10.10.10">
    <property type="entry name" value="Winged helix-like DNA-binding domain superfamily/Winged helix DNA-binding domain"/>
    <property type="match status" value="1"/>
</dbReference>
<keyword evidence="1" id="KW-0805">Transcription regulation</keyword>
<evidence type="ECO:0000313" key="6">
    <source>
        <dbReference type="Proteomes" id="UP000439983"/>
    </source>
</evidence>
<dbReference type="GO" id="GO:0003677">
    <property type="term" value="F:DNA binding"/>
    <property type="evidence" value="ECO:0007669"/>
    <property type="project" value="UniProtKB-KW"/>
</dbReference>
<name>A0A6N7LB70_SINTE</name>
<dbReference type="AlphaFoldDB" id="A0A6N7LB70"/>
<dbReference type="InterPro" id="IPR036388">
    <property type="entry name" value="WH-like_DNA-bd_sf"/>
</dbReference>
<gene>
    <name evidence="5" type="ORF">GHK62_05060</name>
</gene>
<sequence length="249" mass="27420">METDLFIDLIGKELADAAPGSPLYKRLKSAIEAAIRSNALRAGAALPGERVIADAFSLSRVTVRKALALLEEEGLLNRRHGFRTEVGSRVEKSLSTLTSFSEDIRARGLTPGCIWLSRQISRPSPAEMMALGIAGNANVVRMKRVRTADSVPIAVEISAVPVRFLPSPALVGDSLYETLEARGFLPQRAIQRMRSRAASEQDAQHLNCDVGAPLLMTERRCFLADGQIVEFCETRYKGDVYDFVFELQR</sequence>